<dbReference type="PROSITE" id="PS50977">
    <property type="entry name" value="HTH_TETR_2"/>
    <property type="match status" value="1"/>
</dbReference>
<dbReference type="EMBL" id="SSSN01000005">
    <property type="protein sequence ID" value="THG34589.1"/>
    <property type="molecule type" value="Genomic_DNA"/>
</dbReference>
<dbReference type="RefSeq" id="WP_136424388.1">
    <property type="nucleotide sequence ID" value="NZ_OZ241748.1"/>
</dbReference>
<evidence type="ECO:0000256" key="4">
    <source>
        <dbReference type="PROSITE-ProRule" id="PRU00335"/>
    </source>
</evidence>
<dbReference type="InterPro" id="IPR050109">
    <property type="entry name" value="HTH-type_TetR-like_transc_reg"/>
</dbReference>
<dbReference type="PANTHER" id="PTHR30055">
    <property type="entry name" value="HTH-TYPE TRANSCRIPTIONAL REGULATOR RUTR"/>
    <property type="match status" value="1"/>
</dbReference>
<keyword evidence="3" id="KW-0804">Transcription</keyword>
<sequence>MTTKDRITDAAMRLFGERGYAATSVALIEQEAGLAPGSGGLYKHFRSKKAVLDAGIRSRIESSDDLLPLIAAVQAAPDRRASLRAIAAAALARLDSERDLNRILVRDLAPFPDLLELFRTAELQRLADALSAGVVQLEPSLPDRARAALSAVFIGAVSHFWLLADIYGGSHPLGIDRNAFLDAVADAADAAIARGSS</sequence>
<organism evidence="6 7">
    <name type="scientific">Orlajensenia flava</name>
    <dbReference type="NCBI Taxonomy" id="2565934"/>
    <lineage>
        <taxon>Bacteria</taxon>
        <taxon>Bacillati</taxon>
        <taxon>Actinomycetota</taxon>
        <taxon>Actinomycetes</taxon>
        <taxon>Micrococcales</taxon>
        <taxon>Microbacteriaceae</taxon>
        <taxon>Orlajensenia</taxon>
    </lineage>
</organism>
<dbReference type="Gene3D" id="1.10.357.10">
    <property type="entry name" value="Tetracycline Repressor, domain 2"/>
    <property type="match status" value="1"/>
</dbReference>
<evidence type="ECO:0000256" key="1">
    <source>
        <dbReference type="ARBA" id="ARBA00023015"/>
    </source>
</evidence>
<evidence type="ECO:0000259" key="5">
    <source>
        <dbReference type="PROSITE" id="PS50977"/>
    </source>
</evidence>
<reference evidence="6 7" key="1">
    <citation type="submission" date="2019-04" db="EMBL/GenBank/DDBJ databases">
        <authorList>
            <person name="Jiang L."/>
        </authorList>
    </citation>
    <scope>NUCLEOTIDE SEQUENCE [LARGE SCALE GENOMIC DNA]</scope>
    <source>
        <strain evidence="6 7">YIM 131861</strain>
    </source>
</reference>
<proteinExistence type="predicted"/>
<comment type="caution">
    <text evidence="6">The sequence shown here is derived from an EMBL/GenBank/DDBJ whole genome shotgun (WGS) entry which is preliminary data.</text>
</comment>
<feature type="domain" description="HTH tetR-type" evidence="5">
    <location>
        <begin position="1"/>
        <end position="63"/>
    </location>
</feature>
<evidence type="ECO:0000313" key="6">
    <source>
        <dbReference type="EMBL" id="THG34589.1"/>
    </source>
</evidence>
<feature type="DNA-binding region" description="H-T-H motif" evidence="4">
    <location>
        <begin position="26"/>
        <end position="45"/>
    </location>
</feature>
<dbReference type="Proteomes" id="UP000307380">
    <property type="component" value="Unassembled WGS sequence"/>
</dbReference>
<keyword evidence="2 4" id="KW-0238">DNA-binding</keyword>
<keyword evidence="7" id="KW-1185">Reference proteome</keyword>
<dbReference type="GO" id="GO:0003700">
    <property type="term" value="F:DNA-binding transcription factor activity"/>
    <property type="evidence" value="ECO:0007669"/>
    <property type="project" value="TreeGrafter"/>
</dbReference>
<evidence type="ECO:0000256" key="2">
    <source>
        <dbReference type="ARBA" id="ARBA00023125"/>
    </source>
</evidence>
<evidence type="ECO:0000313" key="7">
    <source>
        <dbReference type="Proteomes" id="UP000307380"/>
    </source>
</evidence>
<dbReference type="PANTHER" id="PTHR30055:SF234">
    <property type="entry name" value="HTH-TYPE TRANSCRIPTIONAL REGULATOR BETI"/>
    <property type="match status" value="1"/>
</dbReference>
<accession>A0A4S4FUP7</accession>
<dbReference type="SUPFAM" id="SSF46689">
    <property type="entry name" value="Homeodomain-like"/>
    <property type="match status" value="1"/>
</dbReference>
<dbReference type="AlphaFoldDB" id="A0A4S4FUP7"/>
<evidence type="ECO:0000256" key="3">
    <source>
        <dbReference type="ARBA" id="ARBA00023163"/>
    </source>
</evidence>
<dbReference type="GO" id="GO:0000976">
    <property type="term" value="F:transcription cis-regulatory region binding"/>
    <property type="evidence" value="ECO:0007669"/>
    <property type="project" value="TreeGrafter"/>
</dbReference>
<keyword evidence="1" id="KW-0805">Transcription regulation</keyword>
<dbReference type="OrthoDB" id="8701707at2"/>
<name>A0A4S4FUP7_9MICO</name>
<dbReference type="InterPro" id="IPR001647">
    <property type="entry name" value="HTH_TetR"/>
</dbReference>
<protein>
    <submittedName>
        <fullName evidence="6">TetR/AcrR family transcriptional regulator</fullName>
    </submittedName>
</protein>
<dbReference type="Pfam" id="PF00440">
    <property type="entry name" value="TetR_N"/>
    <property type="match status" value="1"/>
</dbReference>
<dbReference type="InterPro" id="IPR009057">
    <property type="entry name" value="Homeodomain-like_sf"/>
</dbReference>
<gene>
    <name evidence="6" type="ORF">E6C70_08700</name>
</gene>